<dbReference type="EMBL" id="SEWE01000038">
    <property type="protein sequence ID" value="RYU77967.1"/>
    <property type="molecule type" value="Genomic_DNA"/>
</dbReference>
<reference evidence="1 2" key="1">
    <citation type="submission" date="2019-02" db="EMBL/GenBank/DDBJ databases">
        <title>Bacterial novel species isolated from soil.</title>
        <authorList>
            <person name="Jung H.-Y."/>
        </authorList>
    </citation>
    <scope>NUCLEOTIDE SEQUENCE [LARGE SCALE GENOMIC DNA]</scope>
    <source>
        <strain evidence="1 2">1-3-3-3</strain>
    </source>
</reference>
<accession>A0A4Q5L8J2</accession>
<comment type="caution">
    <text evidence="1">The sequence shown here is derived from an EMBL/GenBank/DDBJ whole genome shotgun (WGS) entry which is preliminary data.</text>
</comment>
<evidence type="ECO:0000313" key="2">
    <source>
        <dbReference type="Proteomes" id="UP000294155"/>
    </source>
</evidence>
<gene>
    <name evidence="1" type="ORF">EWM57_15870</name>
</gene>
<keyword evidence="2" id="KW-1185">Reference proteome</keyword>
<dbReference type="Proteomes" id="UP000294155">
    <property type="component" value="Unassembled WGS sequence"/>
</dbReference>
<protein>
    <submittedName>
        <fullName evidence="1">Uncharacterized protein</fullName>
    </submittedName>
</protein>
<evidence type="ECO:0000313" key="1">
    <source>
        <dbReference type="EMBL" id="RYU77967.1"/>
    </source>
</evidence>
<dbReference type="AlphaFoldDB" id="A0A4Q5L8J2"/>
<name>A0A4Q5L8J2_9BACT</name>
<proteinExistence type="predicted"/>
<sequence>MRQARFKAVKLLRKWMLKHHSASALNKQVLTDYSGVAQITLGGFAYDESGFQYATKSGVGYHKWTDLETAFGYKVDLYTTDEICLDLFFSKETRLTLTESTPGWYQFLDRLAENIPSVPREWNLKIAAPAFEIQLTLLFDKAGRNQEQAEVACYKA</sequence>
<dbReference type="RefSeq" id="WP_129922139.1">
    <property type="nucleotide sequence ID" value="NZ_SEWE01000038.1"/>
</dbReference>
<organism evidence="1 2">
    <name type="scientific">Hymenobacter persicinus</name>
    <dbReference type="NCBI Taxonomy" id="2025506"/>
    <lineage>
        <taxon>Bacteria</taxon>
        <taxon>Pseudomonadati</taxon>
        <taxon>Bacteroidota</taxon>
        <taxon>Cytophagia</taxon>
        <taxon>Cytophagales</taxon>
        <taxon>Hymenobacteraceae</taxon>
        <taxon>Hymenobacter</taxon>
    </lineage>
</organism>
<dbReference type="OrthoDB" id="1353806at2"/>